<dbReference type="AlphaFoldDB" id="A0A9P7V165"/>
<name>A0A9P7V165_9AGAR</name>
<dbReference type="EMBL" id="CM032181">
    <property type="protein sequence ID" value="KAG7098315.1"/>
    <property type="molecule type" value="Genomic_DNA"/>
</dbReference>
<dbReference type="GeneID" id="66069352"/>
<evidence type="ECO:0000313" key="3">
    <source>
        <dbReference type="Proteomes" id="UP001049176"/>
    </source>
</evidence>
<feature type="region of interest" description="Disordered" evidence="1">
    <location>
        <begin position="56"/>
        <end position="75"/>
    </location>
</feature>
<sequence length="75" mass="8406">MAFSSEVERQRYSQQLAEYTLRQFSAARLTLDKDGMAAAKIPASQRNKIARWMCSRAQVRGSPSRSDSTLRPVAA</sequence>
<reference evidence="2" key="1">
    <citation type="journal article" date="2021" name="Genome Biol. Evol.">
        <title>The assembled and annotated genome of the fairy-ring fungus Marasmius oreades.</title>
        <authorList>
            <person name="Hiltunen M."/>
            <person name="Ament-Velasquez S.L."/>
            <person name="Johannesson H."/>
        </authorList>
    </citation>
    <scope>NUCLEOTIDE SEQUENCE</scope>
    <source>
        <strain evidence="2">03SP1</strain>
    </source>
</reference>
<evidence type="ECO:0000256" key="1">
    <source>
        <dbReference type="SAM" id="MobiDB-lite"/>
    </source>
</evidence>
<evidence type="ECO:0000313" key="2">
    <source>
        <dbReference type="EMBL" id="KAG7098315.1"/>
    </source>
</evidence>
<accession>A0A9P7V165</accession>
<dbReference type="RefSeq" id="XP_043014785.1">
    <property type="nucleotide sequence ID" value="XM_043146085.1"/>
</dbReference>
<protein>
    <submittedName>
        <fullName evidence="2">Uncharacterized protein</fullName>
    </submittedName>
</protein>
<dbReference type="OrthoDB" id="3262732at2759"/>
<dbReference type="KEGG" id="more:E1B28_000276"/>
<keyword evidence="3" id="KW-1185">Reference proteome</keyword>
<gene>
    <name evidence="2" type="ORF">E1B28_000276</name>
</gene>
<proteinExistence type="predicted"/>
<dbReference type="Proteomes" id="UP001049176">
    <property type="component" value="Chromosome 1"/>
</dbReference>
<organism evidence="2 3">
    <name type="scientific">Marasmius oreades</name>
    <name type="common">fairy-ring Marasmius</name>
    <dbReference type="NCBI Taxonomy" id="181124"/>
    <lineage>
        <taxon>Eukaryota</taxon>
        <taxon>Fungi</taxon>
        <taxon>Dikarya</taxon>
        <taxon>Basidiomycota</taxon>
        <taxon>Agaricomycotina</taxon>
        <taxon>Agaricomycetes</taxon>
        <taxon>Agaricomycetidae</taxon>
        <taxon>Agaricales</taxon>
        <taxon>Marasmiineae</taxon>
        <taxon>Marasmiaceae</taxon>
        <taxon>Marasmius</taxon>
    </lineage>
</organism>
<comment type="caution">
    <text evidence="2">The sequence shown here is derived from an EMBL/GenBank/DDBJ whole genome shotgun (WGS) entry which is preliminary data.</text>
</comment>